<evidence type="ECO:0000313" key="3">
    <source>
        <dbReference type="Proteomes" id="UP000240009"/>
    </source>
</evidence>
<gene>
    <name evidence="2" type="ORF">C5Y96_24590</name>
</gene>
<dbReference type="Pfam" id="PF01636">
    <property type="entry name" value="APH"/>
    <property type="match status" value="1"/>
</dbReference>
<evidence type="ECO:0000313" key="2">
    <source>
        <dbReference type="EMBL" id="PQO25519.1"/>
    </source>
</evidence>
<dbReference type="InterPro" id="IPR011009">
    <property type="entry name" value="Kinase-like_dom_sf"/>
</dbReference>
<comment type="caution">
    <text evidence="2">The sequence shown here is derived from an EMBL/GenBank/DDBJ whole genome shotgun (WGS) entry which is preliminary data.</text>
</comment>
<dbReference type="Gene3D" id="3.30.200.20">
    <property type="entry name" value="Phosphorylase Kinase, domain 1"/>
    <property type="match status" value="1"/>
</dbReference>
<dbReference type="InterPro" id="IPR002575">
    <property type="entry name" value="Aminoglycoside_PTrfase"/>
</dbReference>
<dbReference type="Proteomes" id="UP000240009">
    <property type="component" value="Unassembled WGS sequence"/>
</dbReference>
<protein>
    <recommendedName>
        <fullName evidence="1">Aminoglycoside phosphotransferase domain-containing protein</fullName>
    </recommendedName>
</protein>
<evidence type="ECO:0000259" key="1">
    <source>
        <dbReference type="Pfam" id="PF01636"/>
    </source>
</evidence>
<dbReference type="OrthoDB" id="283096at2"/>
<dbReference type="EMBL" id="PUIA01000081">
    <property type="protein sequence ID" value="PQO25519.1"/>
    <property type="molecule type" value="Genomic_DNA"/>
</dbReference>
<sequence length="335" mass="38210">MTDNVPKIVEVLAAYQLHPAQVRSIVPCEAGLSGSEAWKVEGTTASYCLKLMPPNFSVNRLLAAHLAANHRRHLGMTCLAGYLPTANGQTYVESDGRLWELQTWVEGTPPTVPYTTLQKKAMFQAIAEFHERHETPPRQNDISPGIQSRIELCEKWRVRHLRDQFPSLQHFGHPQWKLAIEQFLDSFVHYHTRLGLLLLSQEHETFLLEDCIADPRPENFRFQGDQLTGLFDLGSMRWDNIALDLARLASEVSVNGEVDWNFAFQTVKSIRSLTPSEERLAEVFDVANVLLTGLNWVQWLVIDGISFANCNHVSSRLNHLTDRLEKIEKHPAWKL</sequence>
<feature type="domain" description="Aminoglycoside phosphotransferase" evidence="1">
    <location>
        <begin position="27"/>
        <end position="250"/>
    </location>
</feature>
<reference evidence="2 3" key="1">
    <citation type="submission" date="2018-02" db="EMBL/GenBank/DDBJ databases">
        <title>Comparative genomes isolates from brazilian mangrove.</title>
        <authorList>
            <person name="Araujo J.E."/>
            <person name="Taketani R.G."/>
            <person name="Silva M.C.P."/>
            <person name="Loureco M.V."/>
            <person name="Andreote F.D."/>
        </authorList>
    </citation>
    <scope>NUCLEOTIDE SEQUENCE [LARGE SCALE GENOMIC DNA]</scope>
    <source>
        <strain evidence="2 3">HEX-2 MGV</strain>
    </source>
</reference>
<dbReference type="Gene3D" id="3.90.1200.10">
    <property type="match status" value="1"/>
</dbReference>
<dbReference type="AlphaFoldDB" id="A0A2S8F031"/>
<dbReference type="RefSeq" id="WP_105358975.1">
    <property type="nucleotide sequence ID" value="NZ_PUIA01000081.1"/>
</dbReference>
<dbReference type="SUPFAM" id="SSF56112">
    <property type="entry name" value="Protein kinase-like (PK-like)"/>
    <property type="match status" value="1"/>
</dbReference>
<accession>A0A2S8F031</accession>
<proteinExistence type="predicted"/>
<name>A0A2S8F031_9BACT</name>
<organism evidence="2 3">
    <name type="scientific">Blastopirellula marina</name>
    <dbReference type="NCBI Taxonomy" id="124"/>
    <lineage>
        <taxon>Bacteria</taxon>
        <taxon>Pseudomonadati</taxon>
        <taxon>Planctomycetota</taxon>
        <taxon>Planctomycetia</taxon>
        <taxon>Pirellulales</taxon>
        <taxon>Pirellulaceae</taxon>
        <taxon>Blastopirellula</taxon>
    </lineage>
</organism>